<evidence type="ECO:0000313" key="1">
    <source>
        <dbReference type="EnsemblPlants" id="Pp3c3_30670V3.6"/>
    </source>
</evidence>
<protein>
    <submittedName>
        <fullName evidence="1">Uncharacterized protein</fullName>
    </submittedName>
</protein>
<evidence type="ECO:0000313" key="2">
    <source>
        <dbReference type="Proteomes" id="UP000006727"/>
    </source>
</evidence>
<dbReference type="Gramene" id="Pp3c3_30670V3.5">
    <property type="protein sequence ID" value="Pp3c3_30670V3.5"/>
    <property type="gene ID" value="Pp3c3_30670"/>
</dbReference>
<name>A0A7I4DD14_PHYPA</name>
<accession>A0A7I4DD14</accession>
<dbReference type="EMBL" id="ABEU02000003">
    <property type="status" value="NOT_ANNOTATED_CDS"/>
    <property type="molecule type" value="Genomic_DNA"/>
</dbReference>
<dbReference type="Gramene" id="Pp3c3_30670V3.6">
    <property type="protein sequence ID" value="Pp3c3_30670V3.6"/>
    <property type="gene ID" value="Pp3c3_30670"/>
</dbReference>
<dbReference type="AlphaFoldDB" id="A0A7I4DD14"/>
<dbReference type="Proteomes" id="UP000006727">
    <property type="component" value="Chromosome 3"/>
</dbReference>
<organism evidence="1 2">
    <name type="scientific">Physcomitrium patens</name>
    <name type="common">Spreading-leaved earth moss</name>
    <name type="synonym">Physcomitrella patens</name>
    <dbReference type="NCBI Taxonomy" id="3218"/>
    <lineage>
        <taxon>Eukaryota</taxon>
        <taxon>Viridiplantae</taxon>
        <taxon>Streptophyta</taxon>
        <taxon>Embryophyta</taxon>
        <taxon>Bryophyta</taxon>
        <taxon>Bryophytina</taxon>
        <taxon>Bryopsida</taxon>
        <taxon>Funariidae</taxon>
        <taxon>Funariales</taxon>
        <taxon>Funariaceae</taxon>
        <taxon>Physcomitrium</taxon>
    </lineage>
</organism>
<sequence>MEPTEPSPLAEGILYWNLEGRKVVLEEAGKAVRRVKEILSWSSVWDPSAAEYCLLSVRSNAQLNGHIIHGENLHKLDPEVDLYFGESWAERENQKPEMW</sequence>
<keyword evidence="2" id="KW-1185">Reference proteome</keyword>
<dbReference type="EnsemblPlants" id="Pp3c3_30670V3.5">
    <property type="protein sequence ID" value="Pp3c3_30670V3.5"/>
    <property type="gene ID" value="Pp3c3_30670"/>
</dbReference>
<reference evidence="1 2" key="2">
    <citation type="journal article" date="2018" name="Plant J.">
        <title>The Physcomitrella patens chromosome-scale assembly reveals moss genome structure and evolution.</title>
        <authorList>
            <person name="Lang D."/>
            <person name="Ullrich K.K."/>
            <person name="Murat F."/>
            <person name="Fuchs J."/>
            <person name="Jenkins J."/>
            <person name="Haas F.B."/>
            <person name="Piednoel M."/>
            <person name="Gundlach H."/>
            <person name="Van Bel M."/>
            <person name="Meyberg R."/>
            <person name="Vives C."/>
            <person name="Morata J."/>
            <person name="Symeonidi A."/>
            <person name="Hiss M."/>
            <person name="Muchero W."/>
            <person name="Kamisugi Y."/>
            <person name="Saleh O."/>
            <person name="Blanc G."/>
            <person name="Decker E.L."/>
            <person name="van Gessel N."/>
            <person name="Grimwood J."/>
            <person name="Hayes R.D."/>
            <person name="Graham S.W."/>
            <person name="Gunter L.E."/>
            <person name="McDaniel S.F."/>
            <person name="Hoernstein S.N.W."/>
            <person name="Larsson A."/>
            <person name="Li F.W."/>
            <person name="Perroud P.F."/>
            <person name="Phillips J."/>
            <person name="Ranjan P."/>
            <person name="Rokshar D.S."/>
            <person name="Rothfels C.J."/>
            <person name="Schneider L."/>
            <person name="Shu S."/>
            <person name="Stevenson D.W."/>
            <person name="Thummler F."/>
            <person name="Tillich M."/>
            <person name="Villarreal Aguilar J.C."/>
            <person name="Widiez T."/>
            <person name="Wong G.K."/>
            <person name="Wymore A."/>
            <person name="Zhang Y."/>
            <person name="Zimmer A.D."/>
            <person name="Quatrano R.S."/>
            <person name="Mayer K.F.X."/>
            <person name="Goodstein D."/>
            <person name="Casacuberta J.M."/>
            <person name="Vandepoele K."/>
            <person name="Reski R."/>
            <person name="Cuming A.C."/>
            <person name="Tuskan G.A."/>
            <person name="Maumus F."/>
            <person name="Salse J."/>
            <person name="Schmutz J."/>
            <person name="Rensing S.A."/>
        </authorList>
    </citation>
    <scope>NUCLEOTIDE SEQUENCE [LARGE SCALE GENOMIC DNA]</scope>
    <source>
        <strain evidence="1 2">cv. Gransden 2004</strain>
    </source>
</reference>
<dbReference type="InParanoid" id="A0A7I4DD14"/>
<dbReference type="EnsemblPlants" id="Pp3c3_30670V3.6">
    <property type="protein sequence ID" value="Pp3c3_30670V3.6"/>
    <property type="gene ID" value="Pp3c3_30670"/>
</dbReference>
<reference evidence="1" key="3">
    <citation type="submission" date="2020-12" db="UniProtKB">
        <authorList>
            <consortium name="EnsemblPlants"/>
        </authorList>
    </citation>
    <scope>IDENTIFICATION</scope>
</reference>
<proteinExistence type="predicted"/>
<reference evidence="1 2" key="1">
    <citation type="journal article" date="2008" name="Science">
        <title>The Physcomitrella genome reveals evolutionary insights into the conquest of land by plants.</title>
        <authorList>
            <person name="Rensing S."/>
            <person name="Lang D."/>
            <person name="Zimmer A."/>
            <person name="Terry A."/>
            <person name="Salamov A."/>
            <person name="Shapiro H."/>
            <person name="Nishiyama T."/>
            <person name="Perroud P.-F."/>
            <person name="Lindquist E."/>
            <person name="Kamisugi Y."/>
            <person name="Tanahashi T."/>
            <person name="Sakakibara K."/>
            <person name="Fujita T."/>
            <person name="Oishi K."/>
            <person name="Shin-I T."/>
            <person name="Kuroki Y."/>
            <person name="Toyoda A."/>
            <person name="Suzuki Y."/>
            <person name="Hashimoto A."/>
            <person name="Yamaguchi K."/>
            <person name="Sugano A."/>
            <person name="Kohara Y."/>
            <person name="Fujiyama A."/>
            <person name="Anterola A."/>
            <person name="Aoki S."/>
            <person name="Ashton N."/>
            <person name="Barbazuk W.B."/>
            <person name="Barker E."/>
            <person name="Bennetzen J."/>
            <person name="Bezanilla M."/>
            <person name="Blankenship R."/>
            <person name="Cho S.H."/>
            <person name="Dutcher S."/>
            <person name="Estelle M."/>
            <person name="Fawcett J.A."/>
            <person name="Gundlach H."/>
            <person name="Hanada K."/>
            <person name="Heyl A."/>
            <person name="Hicks K.A."/>
            <person name="Hugh J."/>
            <person name="Lohr M."/>
            <person name="Mayer K."/>
            <person name="Melkozernov A."/>
            <person name="Murata T."/>
            <person name="Nelson D."/>
            <person name="Pils B."/>
            <person name="Prigge M."/>
            <person name="Reiss B."/>
            <person name="Renner T."/>
            <person name="Rombauts S."/>
            <person name="Rushton P."/>
            <person name="Sanderfoot A."/>
            <person name="Schween G."/>
            <person name="Shiu S.-H."/>
            <person name="Stueber K."/>
            <person name="Theodoulou F.L."/>
            <person name="Tu H."/>
            <person name="Van de Peer Y."/>
            <person name="Verrier P.J."/>
            <person name="Waters E."/>
            <person name="Wood A."/>
            <person name="Yang L."/>
            <person name="Cove D."/>
            <person name="Cuming A."/>
            <person name="Hasebe M."/>
            <person name="Lucas S."/>
            <person name="Mishler D.B."/>
            <person name="Reski R."/>
            <person name="Grigoriev I."/>
            <person name="Quatrano R.S."/>
            <person name="Boore J.L."/>
        </authorList>
    </citation>
    <scope>NUCLEOTIDE SEQUENCE [LARGE SCALE GENOMIC DNA]</scope>
    <source>
        <strain evidence="1 2">cv. Gransden 2004</strain>
    </source>
</reference>